<dbReference type="AlphaFoldDB" id="A0A1X7K4D8"/>
<dbReference type="RefSeq" id="WP_085517392.1">
    <property type="nucleotide sequence ID" value="NZ_FXAW01000004.1"/>
</dbReference>
<dbReference type="PANTHER" id="PTHR34512">
    <property type="entry name" value="CELL SURFACE PROTEIN"/>
    <property type="match status" value="1"/>
</dbReference>
<gene>
    <name evidence="2" type="ORF">SAMN05661096_02358</name>
</gene>
<feature type="domain" description="Pyrrolo-quinoline quinone repeat" evidence="1">
    <location>
        <begin position="401"/>
        <end position="497"/>
    </location>
</feature>
<name>A0A1X7K4D8_9BACT</name>
<dbReference type="InterPro" id="IPR002372">
    <property type="entry name" value="PQQ_rpt_dom"/>
</dbReference>
<accession>A0A1X7K4D8</accession>
<dbReference type="OrthoDB" id="7012117at2"/>
<reference evidence="3" key="1">
    <citation type="submission" date="2017-04" db="EMBL/GenBank/DDBJ databases">
        <authorList>
            <person name="Varghese N."/>
            <person name="Submissions S."/>
        </authorList>
    </citation>
    <scope>NUCLEOTIDE SEQUENCE [LARGE SCALE GENOMIC DNA]</scope>
    <source>
        <strain evidence="3">DSM 4125</strain>
    </source>
</reference>
<dbReference type="Pfam" id="PF13360">
    <property type="entry name" value="PQQ_2"/>
    <property type="match status" value="2"/>
</dbReference>
<evidence type="ECO:0000313" key="3">
    <source>
        <dbReference type="Proteomes" id="UP000193804"/>
    </source>
</evidence>
<evidence type="ECO:0000313" key="2">
    <source>
        <dbReference type="EMBL" id="SMG35584.1"/>
    </source>
</evidence>
<dbReference type="InterPro" id="IPR011047">
    <property type="entry name" value="Quinoprotein_ADH-like_sf"/>
</dbReference>
<organism evidence="2 3">
    <name type="scientific">Marivirga sericea</name>
    <dbReference type="NCBI Taxonomy" id="1028"/>
    <lineage>
        <taxon>Bacteria</taxon>
        <taxon>Pseudomonadati</taxon>
        <taxon>Bacteroidota</taxon>
        <taxon>Cytophagia</taxon>
        <taxon>Cytophagales</taxon>
        <taxon>Marivirgaceae</taxon>
        <taxon>Marivirga</taxon>
    </lineage>
</organism>
<sequence length="634" mass="71525">MKKNNLPANILIVSLLFFVGCKSQEVTFRKVYEKTMPESASATASMKADGSYLIGFEEEPKGFGSALAFAIDGKTGAALWERKKNDLAEGEGSYKGAYWSWDHNTLLVFKGVSDLFSGSKASLSALDVPSGKVKFTLNAENFGGDWETIVSFLPTHNAFLLSTDNGFHAINIDNGEQIWNRPEFTGNVWKTGSRTNISFRYYQERDEMYLSDLKNLYSLNPATGETIWKLSTESIGSLHNADIFPEERVALFYGTEDESLGNQIAEAAIRSNSTGNAILNASESGLVRDEIILIDLKSGKLMNQSEFYTNGDHFPIIHNDKIIMMGIVLNVYDKNTGELIWQNIDEDRFDSELGLKALSFLTGIDLTVGNRSKQEDLIFDNHVYAFYPEVLNNSMKQDQLTLRKYNLDTGEEIWKSETEKINVDRYFGAEGVLFIKGNTTGFISRPVLLAFDATSGEKLYELKLKSTRYSEIIPTNGRIYVRLWPEDVQAFEINSGKEIPLNLPFKSPGDIRLYNNDLMVAYGMRWLVAHDPATFAVKNKMELPDYFFNYDYRGDTFFIYKTEGFEGARGIIGIDLEKWAVKGYILNDQSGTFTTTSGGETKNQVYKDYHLFLTEDGESIFELDDDVIKKYAVD</sequence>
<evidence type="ECO:0000259" key="1">
    <source>
        <dbReference type="Pfam" id="PF13360"/>
    </source>
</evidence>
<proteinExistence type="predicted"/>
<dbReference type="EMBL" id="FXAW01000004">
    <property type="protein sequence ID" value="SMG35584.1"/>
    <property type="molecule type" value="Genomic_DNA"/>
</dbReference>
<dbReference type="PROSITE" id="PS51257">
    <property type="entry name" value="PROKAR_LIPOPROTEIN"/>
    <property type="match status" value="1"/>
</dbReference>
<dbReference type="InterPro" id="IPR015943">
    <property type="entry name" value="WD40/YVTN_repeat-like_dom_sf"/>
</dbReference>
<dbReference type="PANTHER" id="PTHR34512:SF30">
    <property type="entry name" value="OUTER MEMBRANE PROTEIN ASSEMBLY FACTOR BAMB"/>
    <property type="match status" value="1"/>
</dbReference>
<keyword evidence="3" id="KW-1185">Reference proteome</keyword>
<protein>
    <submittedName>
        <fullName evidence="2">PQQ-like domain-containing protein</fullName>
    </submittedName>
</protein>
<dbReference type="Proteomes" id="UP000193804">
    <property type="component" value="Unassembled WGS sequence"/>
</dbReference>
<dbReference type="SUPFAM" id="SSF50998">
    <property type="entry name" value="Quinoprotein alcohol dehydrogenase-like"/>
    <property type="match status" value="2"/>
</dbReference>
<dbReference type="Gene3D" id="2.130.10.10">
    <property type="entry name" value="YVTN repeat-like/Quinoprotein amine dehydrogenase"/>
    <property type="match status" value="2"/>
</dbReference>
<dbReference type="STRING" id="1028.SAMN05661096_02358"/>
<feature type="domain" description="Pyrrolo-quinoline quinone repeat" evidence="1">
    <location>
        <begin position="70"/>
        <end position="232"/>
    </location>
</feature>